<name>A0A8J4V4Q1_9MYCE</name>
<evidence type="ECO:0000313" key="6">
    <source>
        <dbReference type="EMBL" id="KAF2073772.1"/>
    </source>
</evidence>
<gene>
    <name evidence="6" type="ORF">CYY_004906</name>
</gene>
<dbReference type="GO" id="GO:0005737">
    <property type="term" value="C:cytoplasm"/>
    <property type="evidence" value="ECO:0007669"/>
    <property type="project" value="TreeGrafter"/>
</dbReference>
<dbReference type="NCBIfam" id="TIGR00745">
    <property type="entry name" value="apbA_panE"/>
    <property type="match status" value="1"/>
</dbReference>
<keyword evidence="7" id="KW-1185">Reference proteome</keyword>
<dbReference type="GO" id="GO:0015940">
    <property type="term" value="P:pantothenate biosynthetic process"/>
    <property type="evidence" value="ECO:0007669"/>
    <property type="project" value="InterPro"/>
</dbReference>
<evidence type="ECO:0000259" key="5">
    <source>
        <dbReference type="Pfam" id="PF08546"/>
    </source>
</evidence>
<dbReference type="InterPro" id="IPR013752">
    <property type="entry name" value="KPA_reductase"/>
</dbReference>
<dbReference type="SUPFAM" id="SSF51735">
    <property type="entry name" value="NAD(P)-binding Rossmann-fold domains"/>
    <property type="match status" value="1"/>
</dbReference>
<dbReference type="InterPro" id="IPR051402">
    <property type="entry name" value="KPR-Related"/>
</dbReference>
<accession>A0A8J4V4Q1</accession>
<dbReference type="Gene3D" id="1.10.1040.10">
    <property type="entry name" value="N-(1-d-carboxylethyl)-l-norvaline Dehydrogenase, domain 2"/>
    <property type="match status" value="1"/>
</dbReference>
<dbReference type="InterPro" id="IPR013328">
    <property type="entry name" value="6PGD_dom2"/>
</dbReference>
<feature type="domain" description="Ketopantoate reductase N-terminal" evidence="4">
    <location>
        <begin position="5"/>
        <end position="157"/>
    </location>
</feature>
<sequence>MNTKILVLGAGAIGGYFGGRLVEAGQDVTFLVRLNRKKQIEGNGGIVVINSVNGNYTFKPTLITKEEGDGNVEYDVVLLSSKSYHLQASIEDLKPFIGKNTLVIPLLNGIQHISILEQAFGRERVLGGLCVVETTLNDKGEIHQPSELNQLIFGQLDGGTTEKLNQLAQAFGSTKAKFTLSESITQDMWNKYLMITTMSSITTLMRTPLGTIRDSVGGLEFIESVFKETESIMRANGAPLSDGIVDRYMTLVKTISSQFKTSMQRDMEKGLEIEGDHIQGYILQLAKQHNISAPLLRCAYQNLCVYNEMLKARSNQ</sequence>
<dbReference type="InterPro" id="IPR008927">
    <property type="entry name" value="6-PGluconate_DH-like_C_sf"/>
</dbReference>
<evidence type="ECO:0000313" key="7">
    <source>
        <dbReference type="Proteomes" id="UP000695562"/>
    </source>
</evidence>
<evidence type="ECO:0000256" key="2">
    <source>
        <dbReference type="ARBA" id="ARBA00022857"/>
    </source>
</evidence>
<dbReference type="Gene3D" id="3.40.50.720">
    <property type="entry name" value="NAD(P)-binding Rossmann-like Domain"/>
    <property type="match status" value="1"/>
</dbReference>
<feature type="domain" description="Ketopantoate reductase C-terminal" evidence="5">
    <location>
        <begin position="184"/>
        <end position="303"/>
    </location>
</feature>
<evidence type="ECO:0000256" key="3">
    <source>
        <dbReference type="ARBA" id="ARBA00023002"/>
    </source>
</evidence>
<protein>
    <recommendedName>
        <fullName evidence="8">2-dehydropantoate 2-reductase</fullName>
    </recommendedName>
</protein>
<dbReference type="SUPFAM" id="SSF48179">
    <property type="entry name" value="6-phosphogluconate dehydrogenase C-terminal domain-like"/>
    <property type="match status" value="1"/>
</dbReference>
<dbReference type="PANTHER" id="PTHR21708:SF26">
    <property type="entry name" value="2-DEHYDROPANTOATE 2-REDUCTASE"/>
    <property type="match status" value="1"/>
</dbReference>
<dbReference type="AlphaFoldDB" id="A0A8J4V4Q1"/>
<dbReference type="EMBL" id="AJWJ01000183">
    <property type="protein sequence ID" value="KAF2073772.1"/>
    <property type="molecule type" value="Genomic_DNA"/>
</dbReference>
<comment type="similarity">
    <text evidence="1">Belongs to the ketopantoate reductase family.</text>
</comment>
<dbReference type="InterPro" id="IPR003710">
    <property type="entry name" value="ApbA"/>
</dbReference>
<evidence type="ECO:0000256" key="1">
    <source>
        <dbReference type="ARBA" id="ARBA00007870"/>
    </source>
</evidence>
<dbReference type="OrthoDB" id="3609at2759"/>
<dbReference type="Pfam" id="PF02558">
    <property type="entry name" value="ApbA"/>
    <property type="match status" value="1"/>
</dbReference>
<keyword evidence="3" id="KW-0560">Oxidoreductase</keyword>
<reference evidence="6" key="1">
    <citation type="submission" date="2020-01" db="EMBL/GenBank/DDBJ databases">
        <title>Development of genomics and gene disruption for Polysphondylium violaceum indicates a role for the polyketide synthase stlB in stalk morphogenesis.</title>
        <authorList>
            <person name="Narita B."/>
            <person name="Kawabe Y."/>
            <person name="Kin K."/>
            <person name="Saito T."/>
            <person name="Gibbs R."/>
            <person name="Kuspa A."/>
            <person name="Muzny D."/>
            <person name="Queller D."/>
            <person name="Richards S."/>
            <person name="Strassman J."/>
            <person name="Sucgang R."/>
            <person name="Worley K."/>
            <person name="Schaap P."/>
        </authorList>
    </citation>
    <scope>NUCLEOTIDE SEQUENCE</scope>
    <source>
        <strain evidence="6">QSvi11</strain>
    </source>
</reference>
<dbReference type="FunFam" id="3.40.50.720:FF:000307">
    <property type="entry name" value="2-dehydropantoate 2-reductase"/>
    <property type="match status" value="1"/>
</dbReference>
<dbReference type="Pfam" id="PF08546">
    <property type="entry name" value="ApbA_C"/>
    <property type="match status" value="1"/>
</dbReference>
<dbReference type="InterPro" id="IPR013332">
    <property type="entry name" value="KPR_N"/>
</dbReference>
<dbReference type="InterPro" id="IPR036291">
    <property type="entry name" value="NAD(P)-bd_dom_sf"/>
</dbReference>
<proteinExistence type="inferred from homology"/>
<comment type="caution">
    <text evidence="6">The sequence shown here is derived from an EMBL/GenBank/DDBJ whole genome shotgun (WGS) entry which is preliminary data.</text>
</comment>
<dbReference type="FunFam" id="1.10.1040.10:FF:000017">
    <property type="entry name" value="2-dehydropantoate 2-reductase"/>
    <property type="match status" value="1"/>
</dbReference>
<dbReference type="Proteomes" id="UP000695562">
    <property type="component" value="Unassembled WGS sequence"/>
</dbReference>
<dbReference type="PANTHER" id="PTHR21708">
    <property type="entry name" value="PROBABLE 2-DEHYDROPANTOATE 2-REDUCTASE"/>
    <property type="match status" value="1"/>
</dbReference>
<dbReference type="GO" id="GO:0008677">
    <property type="term" value="F:2-dehydropantoate 2-reductase activity"/>
    <property type="evidence" value="ECO:0007669"/>
    <property type="project" value="InterPro"/>
</dbReference>
<evidence type="ECO:0008006" key="8">
    <source>
        <dbReference type="Google" id="ProtNLM"/>
    </source>
</evidence>
<organism evidence="6 7">
    <name type="scientific">Polysphondylium violaceum</name>
    <dbReference type="NCBI Taxonomy" id="133409"/>
    <lineage>
        <taxon>Eukaryota</taxon>
        <taxon>Amoebozoa</taxon>
        <taxon>Evosea</taxon>
        <taxon>Eumycetozoa</taxon>
        <taxon>Dictyostelia</taxon>
        <taxon>Dictyosteliales</taxon>
        <taxon>Dictyosteliaceae</taxon>
        <taxon>Polysphondylium</taxon>
    </lineage>
</organism>
<evidence type="ECO:0000259" key="4">
    <source>
        <dbReference type="Pfam" id="PF02558"/>
    </source>
</evidence>
<keyword evidence="2" id="KW-0521">NADP</keyword>